<proteinExistence type="inferred from homology"/>
<evidence type="ECO:0000256" key="3">
    <source>
        <dbReference type="ARBA" id="ARBA00022679"/>
    </source>
</evidence>
<evidence type="ECO:0000259" key="9">
    <source>
        <dbReference type="Pfam" id="PF00432"/>
    </source>
</evidence>
<reference evidence="10 11" key="1">
    <citation type="submission" date="2018-02" db="EMBL/GenBank/DDBJ databases">
        <title>Draft genome sequences of Elsinoe sp., causing black scab on jojoba.</title>
        <authorList>
            <person name="Stodart B."/>
            <person name="Jeffress S."/>
            <person name="Ash G."/>
            <person name="Arun Chinnappa K."/>
        </authorList>
    </citation>
    <scope>NUCLEOTIDE SEQUENCE [LARGE SCALE GENOMIC DNA]</scope>
    <source>
        <strain evidence="10 11">Hillstone_2</strain>
    </source>
</reference>
<dbReference type="PANTHER" id="PTHR11774">
    <property type="entry name" value="GERANYLGERANYL TRANSFERASE TYPE BETA SUBUNIT"/>
    <property type="match status" value="1"/>
</dbReference>
<dbReference type="AlphaFoldDB" id="A0A4U7B3P0"/>
<keyword evidence="6 8" id="KW-0862">Zinc</keyword>
<keyword evidence="3 8" id="KW-0808">Transferase</keyword>
<evidence type="ECO:0000256" key="8">
    <source>
        <dbReference type="RuleBase" id="RU365076"/>
    </source>
</evidence>
<dbReference type="GO" id="GO:0005968">
    <property type="term" value="C:Rab-protein geranylgeranyltransferase complex"/>
    <property type="evidence" value="ECO:0007669"/>
    <property type="project" value="UniProtKB-UniRule"/>
</dbReference>
<keyword evidence="2 8" id="KW-0637">Prenyltransferase</keyword>
<dbReference type="GO" id="GO:0004663">
    <property type="term" value="F:Rab geranylgeranyltransferase activity"/>
    <property type="evidence" value="ECO:0007669"/>
    <property type="project" value="UniProtKB-UniRule"/>
</dbReference>
<comment type="function">
    <text evidence="8">Catalyzes the transfer of a geranylgeranyl moiety from geranylgeranyl diphosphate to both cysteines of proteins with the C-terminal sequence -XXCC, -XCXC and -CCXX.</text>
</comment>
<dbReference type="SUPFAM" id="SSF48239">
    <property type="entry name" value="Terpenoid cyclases/Protein prenyltransferases"/>
    <property type="match status" value="1"/>
</dbReference>
<keyword evidence="5" id="KW-0677">Repeat</keyword>
<comment type="similarity">
    <text evidence="1 8">Belongs to the protein prenyltransferase subunit beta family.</text>
</comment>
<dbReference type="PANTHER" id="PTHR11774:SF11">
    <property type="entry name" value="GERANYLGERANYL TRANSFERASE TYPE-2 SUBUNIT BETA"/>
    <property type="match status" value="1"/>
</dbReference>
<dbReference type="EMBL" id="PTQR01000061">
    <property type="protein sequence ID" value="TKX22724.1"/>
    <property type="molecule type" value="Genomic_DNA"/>
</dbReference>
<dbReference type="InterPro" id="IPR026873">
    <property type="entry name" value="Ptb1"/>
</dbReference>
<dbReference type="FunFam" id="1.50.10.20:FF:000009">
    <property type="entry name" value="Geranylgeranyl transferase type-2 subunit beta"/>
    <property type="match status" value="1"/>
</dbReference>
<dbReference type="InterPro" id="IPR001330">
    <property type="entry name" value="Prenyltrans"/>
</dbReference>
<accession>A0A4U7B3P0</accession>
<dbReference type="Gene3D" id="1.50.10.20">
    <property type="match status" value="1"/>
</dbReference>
<dbReference type="GO" id="GO:0046872">
    <property type="term" value="F:metal ion binding"/>
    <property type="evidence" value="ECO:0007669"/>
    <property type="project" value="UniProtKB-KW"/>
</dbReference>
<comment type="caution">
    <text evidence="10">The sequence shown here is derived from an EMBL/GenBank/DDBJ whole genome shotgun (WGS) entry which is preliminary data.</text>
</comment>
<keyword evidence="4 8" id="KW-0479">Metal-binding</keyword>
<comment type="cofactor">
    <cofactor evidence="8">
        <name>Zn(2+)</name>
        <dbReference type="ChEBI" id="CHEBI:29105"/>
    </cofactor>
    <text evidence="8">Binds 1 zinc ion per subunit.</text>
</comment>
<evidence type="ECO:0000256" key="4">
    <source>
        <dbReference type="ARBA" id="ARBA00022723"/>
    </source>
</evidence>
<evidence type="ECO:0000313" key="10">
    <source>
        <dbReference type="EMBL" id="TKX22724.1"/>
    </source>
</evidence>
<dbReference type="EC" id="2.5.1.60" evidence="8"/>
<dbReference type="InterPro" id="IPR045089">
    <property type="entry name" value="PGGT1B-like"/>
</dbReference>
<evidence type="ECO:0000256" key="6">
    <source>
        <dbReference type="ARBA" id="ARBA00022833"/>
    </source>
</evidence>
<dbReference type="Proteomes" id="UP000308133">
    <property type="component" value="Unassembled WGS sequence"/>
</dbReference>
<evidence type="ECO:0000256" key="5">
    <source>
        <dbReference type="ARBA" id="ARBA00022737"/>
    </source>
</evidence>
<gene>
    <name evidence="10" type="ORF">C1H76_5041</name>
</gene>
<organism evidence="10 11">
    <name type="scientific">Elsinoe australis</name>
    <dbReference type="NCBI Taxonomy" id="40998"/>
    <lineage>
        <taxon>Eukaryota</taxon>
        <taxon>Fungi</taxon>
        <taxon>Dikarya</taxon>
        <taxon>Ascomycota</taxon>
        <taxon>Pezizomycotina</taxon>
        <taxon>Dothideomycetes</taxon>
        <taxon>Dothideomycetidae</taxon>
        <taxon>Myriangiales</taxon>
        <taxon>Elsinoaceae</taxon>
        <taxon>Elsinoe</taxon>
    </lineage>
</organism>
<evidence type="ECO:0000313" key="11">
    <source>
        <dbReference type="Proteomes" id="UP000308133"/>
    </source>
</evidence>
<dbReference type="Pfam" id="PF00432">
    <property type="entry name" value="Prenyltrans"/>
    <property type="match status" value="1"/>
</dbReference>
<evidence type="ECO:0000256" key="1">
    <source>
        <dbReference type="ARBA" id="ARBA00010497"/>
    </source>
</evidence>
<comment type="catalytic activity">
    <reaction evidence="7 8">
        <text>geranylgeranyl diphosphate + L-cysteinyl-[protein] = S-geranylgeranyl-L-cysteinyl-[protein] + diphosphate</text>
        <dbReference type="Rhea" id="RHEA:21240"/>
        <dbReference type="Rhea" id="RHEA-COMP:10131"/>
        <dbReference type="Rhea" id="RHEA-COMP:11537"/>
        <dbReference type="ChEBI" id="CHEBI:29950"/>
        <dbReference type="ChEBI" id="CHEBI:33019"/>
        <dbReference type="ChEBI" id="CHEBI:57533"/>
        <dbReference type="ChEBI" id="CHEBI:86021"/>
        <dbReference type="EC" id="2.5.1.60"/>
    </reaction>
</comment>
<dbReference type="CDD" id="cd02894">
    <property type="entry name" value="GGTase-II"/>
    <property type="match status" value="1"/>
</dbReference>
<evidence type="ECO:0000256" key="2">
    <source>
        <dbReference type="ARBA" id="ARBA00022602"/>
    </source>
</evidence>
<feature type="domain" description="Prenyltransferase alpha-alpha toroid" evidence="9">
    <location>
        <begin position="22"/>
        <end position="326"/>
    </location>
</feature>
<evidence type="ECO:0000256" key="7">
    <source>
        <dbReference type="ARBA" id="ARBA00047658"/>
    </source>
</evidence>
<name>A0A4U7B3P0_9PEZI</name>
<sequence>MASTISAPTQSPNLECGDRPKLHVDEHVRYIQTLDDRRDEYEYWLTEHLRVSGVYWGLTALHLLGRADALPRDKLLDFVLSCWHSSGGFGAAPGHDAHLLYTVSSVQILAMLDGWKEADACRFDSRAVISKYIAGLQDKSTGTFAGDEWGETDTRFLYGAFNALSLLGHLDDVDVERAVQFIKSCENIDGGFGTTPGAESHSGQVFTCVGALAIAGRLDLVDADRLGGWLSERQVPNGGLNGRPEKLEDVCYSWWVLSPMAAIKRLHWIDKDKMASFILSCQDPLGGGFADRPDDMVDVFHTCFAIAGLSLLGYSGLEEVDPIYCMPISITKSVKR</sequence>
<protein>
    <recommendedName>
        <fullName evidence="8">Geranylgeranyl transferase type-2 subunit beta</fullName>
        <ecNumber evidence="8">2.5.1.60</ecNumber>
    </recommendedName>
</protein>
<dbReference type="InterPro" id="IPR008930">
    <property type="entry name" value="Terpenoid_cyclase/PrenylTrfase"/>
</dbReference>